<dbReference type="Gene3D" id="1.10.10.10">
    <property type="entry name" value="Winged helix-like DNA-binding domain superfamily/Winged helix DNA-binding domain"/>
    <property type="match status" value="1"/>
</dbReference>
<proteinExistence type="predicted"/>
<dbReference type="SMART" id="SM00895">
    <property type="entry name" value="FCD"/>
    <property type="match status" value="1"/>
</dbReference>
<dbReference type="PRINTS" id="PR00035">
    <property type="entry name" value="HTHGNTR"/>
</dbReference>
<keyword evidence="2" id="KW-0238">DNA-binding</keyword>
<protein>
    <submittedName>
        <fullName evidence="5">Transcriptional regulator, GntR family</fullName>
    </submittedName>
</protein>
<organism evidence="5">
    <name type="scientific">uncultured Alphaproteobacteria bacterium</name>
    <dbReference type="NCBI Taxonomy" id="91750"/>
    <lineage>
        <taxon>Bacteria</taxon>
        <taxon>Pseudomonadati</taxon>
        <taxon>Pseudomonadota</taxon>
        <taxon>Alphaproteobacteria</taxon>
        <taxon>environmental samples</taxon>
    </lineage>
</organism>
<dbReference type="Gene3D" id="1.20.120.530">
    <property type="entry name" value="GntR ligand-binding domain-like"/>
    <property type="match status" value="1"/>
</dbReference>
<dbReference type="PANTHER" id="PTHR43537">
    <property type="entry name" value="TRANSCRIPTIONAL REGULATOR, GNTR FAMILY"/>
    <property type="match status" value="1"/>
</dbReference>
<dbReference type="PROSITE" id="PS50949">
    <property type="entry name" value="HTH_GNTR"/>
    <property type="match status" value="1"/>
</dbReference>
<evidence type="ECO:0000256" key="2">
    <source>
        <dbReference type="ARBA" id="ARBA00023125"/>
    </source>
</evidence>
<evidence type="ECO:0000259" key="4">
    <source>
        <dbReference type="PROSITE" id="PS50949"/>
    </source>
</evidence>
<gene>
    <name evidence="5" type="ORF">KL86APRO_20576</name>
</gene>
<dbReference type="CDD" id="cd07377">
    <property type="entry name" value="WHTH_GntR"/>
    <property type="match status" value="1"/>
</dbReference>
<reference evidence="5" key="1">
    <citation type="submission" date="2016-04" db="EMBL/GenBank/DDBJ databases">
        <authorList>
            <person name="Evans L.H."/>
            <person name="Alamgir A."/>
            <person name="Owens N."/>
            <person name="Weber N.D."/>
            <person name="Virtaneva K."/>
            <person name="Barbian K."/>
            <person name="Babar A."/>
            <person name="Rosenke K."/>
        </authorList>
    </citation>
    <scope>NUCLEOTIDE SEQUENCE</scope>
    <source>
        <strain evidence="5">86</strain>
    </source>
</reference>
<dbReference type="GO" id="GO:0003700">
    <property type="term" value="F:DNA-binding transcription factor activity"/>
    <property type="evidence" value="ECO:0007669"/>
    <property type="project" value="InterPro"/>
</dbReference>
<keyword evidence="3" id="KW-0804">Transcription</keyword>
<keyword evidence="1" id="KW-0805">Transcription regulation</keyword>
<dbReference type="SUPFAM" id="SSF46785">
    <property type="entry name" value="Winged helix' DNA-binding domain"/>
    <property type="match status" value="1"/>
</dbReference>
<evidence type="ECO:0000256" key="3">
    <source>
        <dbReference type="ARBA" id="ARBA00023163"/>
    </source>
</evidence>
<dbReference type="InterPro" id="IPR000524">
    <property type="entry name" value="Tscrpt_reg_HTH_GntR"/>
</dbReference>
<dbReference type="EMBL" id="FLUO01000002">
    <property type="protein sequence ID" value="SBW12368.1"/>
    <property type="molecule type" value="Genomic_DNA"/>
</dbReference>
<dbReference type="Pfam" id="PF00392">
    <property type="entry name" value="GntR"/>
    <property type="match status" value="1"/>
</dbReference>
<evidence type="ECO:0000313" key="5">
    <source>
        <dbReference type="EMBL" id="SBW12368.1"/>
    </source>
</evidence>
<dbReference type="GO" id="GO:0003677">
    <property type="term" value="F:DNA binding"/>
    <property type="evidence" value="ECO:0007669"/>
    <property type="project" value="UniProtKB-KW"/>
</dbReference>
<dbReference type="InterPro" id="IPR011711">
    <property type="entry name" value="GntR_C"/>
</dbReference>
<dbReference type="InterPro" id="IPR008920">
    <property type="entry name" value="TF_FadR/GntR_C"/>
</dbReference>
<accession>A0A212KL37</accession>
<dbReference type="PANTHER" id="PTHR43537:SF49">
    <property type="entry name" value="TRANSCRIPTIONAL REGULATORY PROTEIN"/>
    <property type="match status" value="1"/>
</dbReference>
<dbReference type="SUPFAM" id="SSF48008">
    <property type="entry name" value="GntR ligand-binding domain-like"/>
    <property type="match status" value="1"/>
</dbReference>
<dbReference type="AlphaFoldDB" id="A0A212KL37"/>
<feature type="domain" description="HTH gntR-type" evidence="4">
    <location>
        <begin position="1"/>
        <end position="68"/>
    </location>
</feature>
<dbReference type="Pfam" id="PF07729">
    <property type="entry name" value="FCD"/>
    <property type="match status" value="1"/>
</dbReference>
<evidence type="ECO:0000256" key="1">
    <source>
        <dbReference type="ARBA" id="ARBA00023015"/>
    </source>
</evidence>
<dbReference type="SMART" id="SM00345">
    <property type="entry name" value="HTH_GNTR"/>
    <property type="match status" value="1"/>
</dbReference>
<name>A0A212KL37_9PROT</name>
<dbReference type="InterPro" id="IPR036390">
    <property type="entry name" value="WH_DNA-bd_sf"/>
</dbReference>
<dbReference type="InterPro" id="IPR036388">
    <property type="entry name" value="WH-like_DNA-bd_sf"/>
</dbReference>
<sequence length="221" mass="23917">MSLADQVSAALEKEIVLGELAPGLHLDEGSLADRFGTSRTPVREALARLAASGLVELRPRRGAAVAAIDDAAMAQRFEALAGLEGLCAYYAAERMTAEQRLALRDAHRRCRGPAESGELDRYDAADMIFHRLLMEGCRNDILIEQTIAVRRLVKPWRRLQLAGPGRIDAAWREHEAIVAAVAAGHAAEAERLTRAHVDHQGEAADKLLGEAARGGESQSMP</sequence>